<evidence type="ECO:0000313" key="1">
    <source>
        <dbReference type="EMBL" id="CAF4477006.1"/>
    </source>
</evidence>
<evidence type="ECO:0000313" key="2">
    <source>
        <dbReference type="Proteomes" id="UP000663851"/>
    </source>
</evidence>
<sequence length="75" mass="8850">MDECAQLFNVVYKFLMDHHLVRVDLNEEEKKQGAFTVCMPKLEKIVEHNDTDLHQWLSKLLVQLNITVTQKNHSD</sequence>
<protein>
    <submittedName>
        <fullName evidence="1">Uncharacterized protein</fullName>
    </submittedName>
</protein>
<name>A0A820U4K9_9BILA</name>
<organism evidence="1 2">
    <name type="scientific">Rotaria socialis</name>
    <dbReference type="NCBI Taxonomy" id="392032"/>
    <lineage>
        <taxon>Eukaryota</taxon>
        <taxon>Metazoa</taxon>
        <taxon>Spiralia</taxon>
        <taxon>Gnathifera</taxon>
        <taxon>Rotifera</taxon>
        <taxon>Eurotatoria</taxon>
        <taxon>Bdelloidea</taxon>
        <taxon>Philodinida</taxon>
        <taxon>Philodinidae</taxon>
        <taxon>Rotaria</taxon>
    </lineage>
</organism>
<accession>A0A820U4K9</accession>
<proteinExistence type="predicted"/>
<dbReference type="Proteomes" id="UP000663851">
    <property type="component" value="Unassembled WGS sequence"/>
</dbReference>
<dbReference type="EMBL" id="CAJOBO010002995">
    <property type="protein sequence ID" value="CAF4477006.1"/>
    <property type="molecule type" value="Genomic_DNA"/>
</dbReference>
<dbReference type="AlphaFoldDB" id="A0A820U4K9"/>
<reference evidence="1" key="1">
    <citation type="submission" date="2021-02" db="EMBL/GenBank/DDBJ databases">
        <authorList>
            <person name="Nowell W R."/>
        </authorList>
    </citation>
    <scope>NUCLEOTIDE SEQUENCE</scope>
</reference>
<comment type="caution">
    <text evidence="1">The sequence shown here is derived from an EMBL/GenBank/DDBJ whole genome shotgun (WGS) entry which is preliminary data.</text>
</comment>
<feature type="non-terminal residue" evidence="1">
    <location>
        <position position="75"/>
    </location>
</feature>
<gene>
    <name evidence="1" type="ORF">HFQ381_LOCUS25921</name>
</gene>